<keyword evidence="2" id="KW-1133">Transmembrane helix</keyword>
<keyword evidence="2" id="KW-0812">Transmembrane</keyword>
<keyword evidence="4" id="KW-1185">Reference proteome</keyword>
<dbReference type="EMBL" id="JBAMIC010000007">
    <property type="protein sequence ID" value="KAK7105425.1"/>
    <property type="molecule type" value="Genomic_DNA"/>
</dbReference>
<feature type="compositionally biased region" description="Basic and acidic residues" evidence="1">
    <location>
        <begin position="202"/>
        <end position="212"/>
    </location>
</feature>
<comment type="caution">
    <text evidence="3">The sequence shown here is derived from an EMBL/GenBank/DDBJ whole genome shotgun (WGS) entry which is preliminary data.</text>
</comment>
<keyword evidence="2" id="KW-0472">Membrane</keyword>
<reference evidence="3 4" key="1">
    <citation type="submission" date="2024-02" db="EMBL/GenBank/DDBJ databases">
        <title>Chromosome-scale genome assembly of the rough periwinkle Littorina saxatilis.</title>
        <authorList>
            <person name="De Jode A."/>
            <person name="Faria R."/>
            <person name="Formenti G."/>
            <person name="Sims Y."/>
            <person name="Smith T.P."/>
            <person name="Tracey A."/>
            <person name="Wood J.M.D."/>
            <person name="Zagrodzka Z.B."/>
            <person name="Johannesson K."/>
            <person name="Butlin R.K."/>
            <person name="Leder E.H."/>
        </authorList>
    </citation>
    <scope>NUCLEOTIDE SEQUENCE [LARGE SCALE GENOMIC DNA]</scope>
    <source>
        <strain evidence="3">Snail1</strain>
        <tissue evidence="3">Muscle</tissue>
    </source>
</reference>
<feature type="region of interest" description="Disordered" evidence="1">
    <location>
        <begin position="202"/>
        <end position="264"/>
    </location>
</feature>
<evidence type="ECO:0000256" key="2">
    <source>
        <dbReference type="SAM" id="Phobius"/>
    </source>
</evidence>
<name>A0AAN9GG08_9CAEN</name>
<accession>A0AAN9GG08</accession>
<evidence type="ECO:0000313" key="4">
    <source>
        <dbReference type="Proteomes" id="UP001374579"/>
    </source>
</evidence>
<sequence length="293" mass="32252">MLSFAGSINKTGTSIETFKDECSVIVNFSLSDDCLDSTYGIHTVKVRLPSVPNSLFCVITYVRGVCDPHQTSGGCACEADPRRFKVTQRYLDSTVYEWEVTGTLQNDAEIREEVYVSPLCLASDNRVTTAVQDTTDDSSRQHELLTGGVTTLVIIVVALITIAGIVARRRRRRININEPAVPVPTKRKERRMPVTAVAFREGSEMARKDRQSVDGLQRLASKKTGGPHKSMTPSSISMDTGLDGYLLPQTPNKPRGAASDDYIGPSSRSPSYIVLPGEEHIYTDCEESLYEIV</sequence>
<evidence type="ECO:0000256" key="1">
    <source>
        <dbReference type="SAM" id="MobiDB-lite"/>
    </source>
</evidence>
<dbReference type="Proteomes" id="UP001374579">
    <property type="component" value="Unassembled WGS sequence"/>
</dbReference>
<evidence type="ECO:0000313" key="3">
    <source>
        <dbReference type="EMBL" id="KAK7105425.1"/>
    </source>
</evidence>
<proteinExistence type="predicted"/>
<feature type="transmembrane region" description="Helical" evidence="2">
    <location>
        <begin position="144"/>
        <end position="167"/>
    </location>
</feature>
<dbReference type="AlphaFoldDB" id="A0AAN9GG08"/>
<organism evidence="3 4">
    <name type="scientific">Littorina saxatilis</name>
    <dbReference type="NCBI Taxonomy" id="31220"/>
    <lineage>
        <taxon>Eukaryota</taxon>
        <taxon>Metazoa</taxon>
        <taxon>Spiralia</taxon>
        <taxon>Lophotrochozoa</taxon>
        <taxon>Mollusca</taxon>
        <taxon>Gastropoda</taxon>
        <taxon>Caenogastropoda</taxon>
        <taxon>Littorinimorpha</taxon>
        <taxon>Littorinoidea</taxon>
        <taxon>Littorinidae</taxon>
        <taxon>Littorina</taxon>
    </lineage>
</organism>
<gene>
    <name evidence="3" type="ORF">V1264_016805</name>
</gene>
<protein>
    <submittedName>
        <fullName evidence="3">Uncharacterized protein</fullName>
    </submittedName>
</protein>